<accession>A0A9W6A9Y5</accession>
<dbReference type="EMBL" id="BRPB01000081">
    <property type="protein sequence ID" value="GLA53536.1"/>
    <property type="molecule type" value="Genomic_DNA"/>
</dbReference>
<organism evidence="1 2">
    <name type="scientific">Aspergillus niger</name>
    <dbReference type="NCBI Taxonomy" id="5061"/>
    <lineage>
        <taxon>Eukaryota</taxon>
        <taxon>Fungi</taxon>
        <taxon>Dikarya</taxon>
        <taxon>Ascomycota</taxon>
        <taxon>Pezizomycotina</taxon>
        <taxon>Eurotiomycetes</taxon>
        <taxon>Eurotiomycetidae</taxon>
        <taxon>Eurotiales</taxon>
        <taxon>Aspergillaceae</taxon>
        <taxon>Aspergillus</taxon>
        <taxon>Aspergillus subgen. Circumdati</taxon>
    </lineage>
</organism>
<evidence type="ECO:0000313" key="1">
    <source>
        <dbReference type="EMBL" id="GLA53536.1"/>
    </source>
</evidence>
<gene>
    <name evidence="1" type="ORF">AnigIFM63604_010831</name>
</gene>
<proteinExistence type="predicted"/>
<dbReference type="AlphaFoldDB" id="A0A9W6A9Y5"/>
<sequence>MANEVTPSNLLKAMARPASTTVSTFVAAQTLAIDETKDIGDFVSTEDEELEIEVTAEPWGKYDPTELREVFYPIHLGEILNERDLSTNSVLVVLLLPGWPITSRGKKKDVAVKVLSAGDSVDIELRIQNEIVRSVQDRSHLVTYLDTFLLKGNPLSA</sequence>
<evidence type="ECO:0000313" key="2">
    <source>
        <dbReference type="Proteomes" id="UP001144191"/>
    </source>
</evidence>
<protein>
    <submittedName>
        <fullName evidence="1">Uncharacterized protein</fullName>
    </submittedName>
</protein>
<comment type="caution">
    <text evidence="1">The sequence shown here is derived from an EMBL/GenBank/DDBJ whole genome shotgun (WGS) entry which is preliminary data.</text>
</comment>
<dbReference type="Proteomes" id="UP001144191">
    <property type="component" value="Unassembled WGS sequence"/>
</dbReference>
<reference evidence="1" key="1">
    <citation type="submission" date="2022-07" db="EMBL/GenBank/DDBJ databases">
        <title>Taxonomy of Aspergillus series Nigri: significant species reduction supported by multi-species coalescent approaches.</title>
        <authorList>
            <person name="Bian C."/>
            <person name="Kusuya Y."/>
            <person name="Sklenar F."/>
            <person name="D'hooge E."/>
            <person name="Yaguchi T."/>
            <person name="Takahashi H."/>
            <person name="Hubka V."/>
        </authorList>
    </citation>
    <scope>NUCLEOTIDE SEQUENCE</scope>
    <source>
        <strain evidence="1">IFM 63604</strain>
    </source>
</reference>
<name>A0A9W6A9Y5_ASPNG</name>